<evidence type="ECO:0000256" key="4">
    <source>
        <dbReference type="ARBA" id="ARBA00023002"/>
    </source>
</evidence>
<keyword evidence="10" id="KW-1185">Reference proteome</keyword>
<evidence type="ECO:0000256" key="2">
    <source>
        <dbReference type="ARBA" id="ARBA00012682"/>
    </source>
</evidence>
<name>A0ABY9PXM1_9FIRM</name>
<organism evidence="9 10">
    <name type="scientific">Terrisporobacter mayombei</name>
    <dbReference type="NCBI Taxonomy" id="1541"/>
    <lineage>
        <taxon>Bacteria</taxon>
        <taxon>Bacillati</taxon>
        <taxon>Bacillota</taxon>
        <taxon>Clostridia</taxon>
        <taxon>Peptostreptococcales</taxon>
        <taxon>Peptostreptococcaceae</taxon>
        <taxon>Terrisporobacter</taxon>
    </lineage>
</organism>
<dbReference type="PIRSF" id="PIRSF000349">
    <property type="entry name" value="SODismutase"/>
    <property type="match status" value="1"/>
</dbReference>
<dbReference type="Proteomes" id="UP001235030">
    <property type="component" value="Chromosome"/>
</dbReference>
<evidence type="ECO:0000259" key="7">
    <source>
        <dbReference type="Pfam" id="PF00081"/>
    </source>
</evidence>
<feature type="domain" description="Manganese/iron superoxide dismutase N-terminal" evidence="7">
    <location>
        <begin position="33"/>
        <end position="119"/>
    </location>
</feature>
<dbReference type="GO" id="GO:0004784">
    <property type="term" value="F:superoxide dismutase activity"/>
    <property type="evidence" value="ECO:0007669"/>
    <property type="project" value="UniProtKB-EC"/>
</dbReference>
<feature type="chain" id="PRO_5045348102" description="Superoxide dismutase" evidence="6">
    <location>
        <begin position="25"/>
        <end position="233"/>
    </location>
</feature>
<accession>A0ABY9PXM1</accession>
<dbReference type="InterPro" id="IPR019832">
    <property type="entry name" value="Mn/Fe_SOD_C"/>
</dbReference>
<gene>
    <name evidence="9" type="primary">sodA_1</name>
    <name evidence="9" type="ORF">TEMA_02970</name>
</gene>
<dbReference type="PANTHER" id="PTHR43595">
    <property type="entry name" value="37S RIBOSOMAL PROTEIN S26, MITOCHONDRIAL"/>
    <property type="match status" value="1"/>
</dbReference>
<comment type="similarity">
    <text evidence="1 5">Belongs to the iron/manganese superoxide dismutase family.</text>
</comment>
<keyword evidence="3 5" id="KW-0479">Metal-binding</keyword>
<dbReference type="SUPFAM" id="SSF54719">
    <property type="entry name" value="Fe,Mn superoxide dismutase (SOD), C-terminal domain"/>
    <property type="match status" value="1"/>
</dbReference>
<evidence type="ECO:0000256" key="5">
    <source>
        <dbReference type="RuleBase" id="RU000414"/>
    </source>
</evidence>
<keyword evidence="6" id="KW-0732">Signal</keyword>
<dbReference type="InterPro" id="IPR019833">
    <property type="entry name" value="Mn/Fe_SOD_BS"/>
</dbReference>
<dbReference type="SUPFAM" id="SSF46609">
    <property type="entry name" value="Fe,Mn superoxide dismutase (SOD), N-terminal domain"/>
    <property type="match status" value="1"/>
</dbReference>
<dbReference type="InterPro" id="IPR001189">
    <property type="entry name" value="Mn/Fe_SOD"/>
</dbReference>
<dbReference type="Gene3D" id="1.10.287.990">
    <property type="entry name" value="Fe,Mn superoxide dismutase (SOD) domain"/>
    <property type="match status" value="1"/>
</dbReference>
<dbReference type="InterPro" id="IPR036314">
    <property type="entry name" value="SOD_C_sf"/>
</dbReference>
<sequence length="233" mass="27047">MRKKLLAVSLSFLLLFTSCITSFSLDMKSASKFTAKPLPYSYDALEPYICKEIMILHHDKHYQTYVDNLNKTLENYPKYKSYSVEKLLKSLDCLPKEISTSVRNNGGGVYNHEFFFNIMTPDKTEVSGKLKNAIERDFNSYDNFIDEFKKSALGVFGFGWAWLVSDCNGKLFIITTANQDSPISYIYTPIIGIDVWEHAYYLQYKNKRADYIDNWINVINWNKALENYTSSLK</sequence>
<dbReference type="Pfam" id="PF02777">
    <property type="entry name" value="Sod_Fe_C"/>
    <property type="match status" value="1"/>
</dbReference>
<reference evidence="9 10" key="1">
    <citation type="submission" date="2022-07" db="EMBL/GenBank/DDBJ databases">
        <title>Genome sequence of Terrisporobacter mayombei DSM6539.</title>
        <authorList>
            <person name="Boeer T."/>
            <person name="Bengelsdorf F.R."/>
            <person name="Daniel R."/>
            <person name="Poehlein A."/>
        </authorList>
    </citation>
    <scope>NUCLEOTIDE SEQUENCE [LARGE SCALE GENOMIC DNA]</scope>
    <source>
        <strain evidence="9 10">DSM 6539</strain>
    </source>
</reference>
<dbReference type="EMBL" id="CP101637">
    <property type="protein sequence ID" value="WMT80023.1"/>
    <property type="molecule type" value="Genomic_DNA"/>
</dbReference>
<dbReference type="InterPro" id="IPR019831">
    <property type="entry name" value="Mn/Fe_SOD_N"/>
</dbReference>
<dbReference type="Gene3D" id="3.55.40.20">
    <property type="entry name" value="Iron/manganese superoxide dismutase, C-terminal domain"/>
    <property type="match status" value="1"/>
</dbReference>
<dbReference type="PROSITE" id="PS00088">
    <property type="entry name" value="SOD_MN"/>
    <property type="match status" value="1"/>
</dbReference>
<feature type="signal peptide" evidence="6">
    <location>
        <begin position="1"/>
        <end position="24"/>
    </location>
</feature>
<evidence type="ECO:0000313" key="9">
    <source>
        <dbReference type="EMBL" id="WMT80023.1"/>
    </source>
</evidence>
<evidence type="ECO:0000256" key="3">
    <source>
        <dbReference type="ARBA" id="ARBA00022723"/>
    </source>
</evidence>
<comment type="function">
    <text evidence="5">Destroys radicals which are normally produced within the cells and which are toxic to biological systems.</text>
</comment>
<dbReference type="InterPro" id="IPR036324">
    <property type="entry name" value="Mn/Fe_SOD_N_sf"/>
</dbReference>
<evidence type="ECO:0000256" key="1">
    <source>
        <dbReference type="ARBA" id="ARBA00008714"/>
    </source>
</evidence>
<dbReference type="PANTHER" id="PTHR43595:SF2">
    <property type="entry name" value="SMALL RIBOSOMAL SUBUNIT PROTEIN MS42"/>
    <property type="match status" value="1"/>
</dbReference>
<evidence type="ECO:0000259" key="8">
    <source>
        <dbReference type="Pfam" id="PF02777"/>
    </source>
</evidence>
<evidence type="ECO:0000313" key="10">
    <source>
        <dbReference type="Proteomes" id="UP001235030"/>
    </source>
</evidence>
<feature type="domain" description="Manganese/iron superoxide dismutase C-terminal" evidence="8">
    <location>
        <begin position="127"/>
        <end position="225"/>
    </location>
</feature>
<keyword evidence="4 5" id="KW-0560">Oxidoreductase</keyword>
<evidence type="ECO:0000256" key="6">
    <source>
        <dbReference type="SAM" id="SignalP"/>
    </source>
</evidence>
<dbReference type="RefSeq" id="WP_272491543.1">
    <property type="nucleotide sequence ID" value="NZ_CP101637.1"/>
</dbReference>
<dbReference type="EC" id="1.15.1.1" evidence="2 5"/>
<comment type="catalytic activity">
    <reaction evidence="5">
        <text>2 superoxide + 2 H(+) = H2O2 + O2</text>
        <dbReference type="Rhea" id="RHEA:20696"/>
        <dbReference type="ChEBI" id="CHEBI:15378"/>
        <dbReference type="ChEBI" id="CHEBI:15379"/>
        <dbReference type="ChEBI" id="CHEBI:16240"/>
        <dbReference type="ChEBI" id="CHEBI:18421"/>
        <dbReference type="EC" id="1.15.1.1"/>
    </reaction>
</comment>
<dbReference type="Pfam" id="PF00081">
    <property type="entry name" value="Sod_Fe_N"/>
    <property type="match status" value="1"/>
</dbReference>
<protein>
    <recommendedName>
        <fullName evidence="2 5">Superoxide dismutase</fullName>
        <ecNumber evidence="2 5">1.15.1.1</ecNumber>
    </recommendedName>
</protein>
<dbReference type="PRINTS" id="PR01703">
    <property type="entry name" value="MNSODISMTASE"/>
</dbReference>
<proteinExistence type="inferred from homology"/>
<dbReference type="PROSITE" id="PS51257">
    <property type="entry name" value="PROKAR_LIPOPROTEIN"/>
    <property type="match status" value="1"/>
</dbReference>